<proteinExistence type="predicted"/>
<feature type="transmembrane region" description="Helical" evidence="5">
    <location>
        <begin position="89"/>
        <end position="108"/>
    </location>
</feature>
<evidence type="ECO:0000313" key="6">
    <source>
        <dbReference type="EMBL" id="MBB4763882.1"/>
    </source>
</evidence>
<dbReference type="Gene3D" id="1.20.120.1630">
    <property type="match status" value="1"/>
</dbReference>
<dbReference type="EMBL" id="JACHNH010000001">
    <property type="protein sequence ID" value="MBB4763882.1"/>
    <property type="molecule type" value="Genomic_DNA"/>
</dbReference>
<organism evidence="6 7">
    <name type="scientific">Actinoplanes digitatis</name>
    <dbReference type="NCBI Taxonomy" id="1868"/>
    <lineage>
        <taxon>Bacteria</taxon>
        <taxon>Bacillati</taxon>
        <taxon>Actinomycetota</taxon>
        <taxon>Actinomycetes</taxon>
        <taxon>Micromonosporales</taxon>
        <taxon>Micromonosporaceae</taxon>
        <taxon>Actinoplanes</taxon>
    </lineage>
</organism>
<keyword evidence="6" id="KW-0808">Transferase</keyword>
<comment type="subcellular location">
    <subcellularLocation>
        <location evidence="1">Endomembrane system</location>
        <topology evidence="1">Multi-pass membrane protein</topology>
    </subcellularLocation>
</comment>
<feature type="transmembrane region" description="Helical" evidence="5">
    <location>
        <begin position="46"/>
        <end position="66"/>
    </location>
</feature>
<keyword evidence="3 5" id="KW-1133">Transmembrane helix</keyword>
<gene>
    <name evidence="6" type="ORF">BJ971_004438</name>
</gene>
<keyword evidence="2 5" id="KW-0812">Transmembrane</keyword>
<evidence type="ECO:0000313" key="7">
    <source>
        <dbReference type="Proteomes" id="UP000578112"/>
    </source>
</evidence>
<keyword evidence="4 5" id="KW-0472">Membrane</keyword>
<reference evidence="6 7" key="1">
    <citation type="submission" date="2020-08" db="EMBL/GenBank/DDBJ databases">
        <title>Sequencing the genomes of 1000 actinobacteria strains.</title>
        <authorList>
            <person name="Klenk H.-P."/>
        </authorList>
    </citation>
    <scope>NUCLEOTIDE SEQUENCE [LARGE SCALE GENOMIC DNA]</scope>
    <source>
        <strain evidence="6 7">DSM 43149</strain>
    </source>
</reference>
<evidence type="ECO:0000256" key="4">
    <source>
        <dbReference type="ARBA" id="ARBA00023136"/>
    </source>
</evidence>
<protein>
    <submittedName>
        <fullName evidence="6">Protein-S-isoprenylcysteine O-methyltransferase Ste14</fullName>
    </submittedName>
</protein>
<dbReference type="PANTHER" id="PTHR12714">
    <property type="entry name" value="PROTEIN-S ISOPRENYLCYSTEINE O-METHYLTRANSFERASE"/>
    <property type="match status" value="1"/>
</dbReference>
<dbReference type="PANTHER" id="PTHR12714:SF24">
    <property type="entry name" value="SLR1182 PROTEIN"/>
    <property type="match status" value="1"/>
</dbReference>
<accession>A0A7W7MRM1</accession>
<name>A0A7W7MRM1_9ACTN</name>
<evidence type="ECO:0000256" key="1">
    <source>
        <dbReference type="ARBA" id="ARBA00004127"/>
    </source>
</evidence>
<evidence type="ECO:0000256" key="2">
    <source>
        <dbReference type="ARBA" id="ARBA00022692"/>
    </source>
</evidence>
<dbReference type="InterPro" id="IPR007318">
    <property type="entry name" value="Phopholipid_MeTrfase"/>
</dbReference>
<dbReference type="AlphaFoldDB" id="A0A7W7MRM1"/>
<keyword evidence="6" id="KW-0489">Methyltransferase</keyword>
<dbReference type="Pfam" id="PF04191">
    <property type="entry name" value="PEMT"/>
    <property type="match status" value="1"/>
</dbReference>
<dbReference type="Proteomes" id="UP000578112">
    <property type="component" value="Unassembled WGS sequence"/>
</dbReference>
<dbReference type="GO" id="GO:0032259">
    <property type="term" value="P:methylation"/>
    <property type="evidence" value="ECO:0007669"/>
    <property type="project" value="UniProtKB-KW"/>
</dbReference>
<comment type="caution">
    <text evidence="6">The sequence shown here is derived from an EMBL/GenBank/DDBJ whole genome shotgun (WGS) entry which is preliminary data.</text>
</comment>
<sequence length="212" mass="23116">MKRGVAAGGSALFFALAPGTVAGLLPWALTGWQADATLPWVVRGLGVLMILAGLLVIVPAFVRFVVDGAGTPAPVAQTDRLVVRGPYRFVRNPMYIAVVLAIVGQALLLGSAVLFLYALVAGATMFGFVKLYEEPHLSRVYGAEYEAYRRAVPGWWPRLRRSGAQRRTPPGVSTRRLLRGSRPWGWLTVVELIARLAGGPRPGWWLDGRWVE</sequence>
<dbReference type="RefSeq" id="WP_184995133.1">
    <property type="nucleotide sequence ID" value="NZ_BOMK01000041.1"/>
</dbReference>
<dbReference type="GO" id="GO:0012505">
    <property type="term" value="C:endomembrane system"/>
    <property type="evidence" value="ECO:0007669"/>
    <property type="project" value="UniProtKB-SubCell"/>
</dbReference>
<dbReference type="GO" id="GO:0008168">
    <property type="term" value="F:methyltransferase activity"/>
    <property type="evidence" value="ECO:0007669"/>
    <property type="project" value="UniProtKB-KW"/>
</dbReference>
<evidence type="ECO:0000256" key="3">
    <source>
        <dbReference type="ARBA" id="ARBA00022989"/>
    </source>
</evidence>
<keyword evidence="7" id="KW-1185">Reference proteome</keyword>
<evidence type="ECO:0000256" key="5">
    <source>
        <dbReference type="SAM" id="Phobius"/>
    </source>
</evidence>